<keyword evidence="10" id="KW-1185">Reference proteome</keyword>
<feature type="domain" description="Anoctamin transmembrane" evidence="7">
    <location>
        <begin position="187"/>
        <end position="681"/>
    </location>
</feature>
<keyword evidence="2 6" id="KW-0812">Transmembrane</keyword>
<dbReference type="GO" id="GO:0016020">
    <property type="term" value="C:membrane"/>
    <property type="evidence" value="ECO:0007669"/>
    <property type="project" value="UniProtKB-SubCell"/>
</dbReference>
<name>A0A1D2VGU7_9ASCO</name>
<evidence type="ECO:0000259" key="7">
    <source>
        <dbReference type="Pfam" id="PF04547"/>
    </source>
</evidence>
<proteinExistence type="predicted"/>
<dbReference type="OrthoDB" id="296386at2759"/>
<feature type="transmembrane region" description="Helical" evidence="6">
    <location>
        <begin position="233"/>
        <end position="250"/>
    </location>
</feature>
<feature type="transmembrane region" description="Helical" evidence="6">
    <location>
        <begin position="389"/>
        <end position="409"/>
    </location>
</feature>
<dbReference type="InterPro" id="IPR007632">
    <property type="entry name" value="Anoctamin"/>
</dbReference>
<reference evidence="10" key="1">
    <citation type="submission" date="2016-05" db="EMBL/GenBank/DDBJ databases">
        <title>Comparative genomics of biotechnologically important yeasts.</title>
        <authorList>
            <consortium name="DOE Joint Genome Institute"/>
            <person name="Riley R."/>
            <person name="Haridas S."/>
            <person name="Wolfe K.H."/>
            <person name="Lopes M.R."/>
            <person name="Hittinger C.T."/>
            <person name="Goker M."/>
            <person name="Salamov A."/>
            <person name="Wisecaver J."/>
            <person name="Long T.M."/>
            <person name="Aerts A.L."/>
            <person name="Barry K."/>
            <person name="Choi C."/>
            <person name="Clum A."/>
            <person name="Coughlan A.Y."/>
            <person name="Deshpande S."/>
            <person name="Douglass A.P."/>
            <person name="Hanson S.J."/>
            <person name="Klenk H.-P."/>
            <person name="Labutti K."/>
            <person name="Lapidus A."/>
            <person name="Lindquist E."/>
            <person name="Lipzen A."/>
            <person name="Meier-Kolthoff J.P."/>
            <person name="Ohm R.A."/>
            <person name="Otillar R.P."/>
            <person name="Pangilinan J."/>
            <person name="Peng Y."/>
            <person name="Rokas A."/>
            <person name="Rosa C.A."/>
            <person name="Scheuner C."/>
            <person name="Sibirny A.A."/>
            <person name="Slot J.C."/>
            <person name="Stielow J.B."/>
            <person name="Sun H."/>
            <person name="Kurtzman C.P."/>
            <person name="Blackwell M."/>
            <person name="Grigoriev I.V."/>
            <person name="Jeffries T.W."/>
        </authorList>
    </citation>
    <scope>NUCLEOTIDE SEQUENCE [LARGE SCALE GENOMIC DNA]</scope>
    <source>
        <strain evidence="10">DSM 1968</strain>
    </source>
</reference>
<dbReference type="FunCoup" id="A0A1D2VGU7">
    <property type="interactions" value="294"/>
</dbReference>
<feature type="transmembrane region" description="Helical" evidence="6">
    <location>
        <begin position="342"/>
        <end position="366"/>
    </location>
</feature>
<accession>A0A1D2VGU7</accession>
<feature type="domain" description="Anoctamin alpha-beta plait" evidence="8">
    <location>
        <begin position="15"/>
        <end position="153"/>
    </location>
</feature>
<comment type="subcellular location">
    <subcellularLocation>
        <location evidence="1">Membrane</location>
        <topology evidence="1">Multi-pass membrane protein</topology>
    </subcellularLocation>
</comment>
<dbReference type="RefSeq" id="XP_020047077.1">
    <property type="nucleotide sequence ID" value="XM_020189279.1"/>
</dbReference>
<organism evidence="9 10">
    <name type="scientific">Ascoidea rubescens DSM 1968</name>
    <dbReference type="NCBI Taxonomy" id="1344418"/>
    <lineage>
        <taxon>Eukaryota</taxon>
        <taxon>Fungi</taxon>
        <taxon>Dikarya</taxon>
        <taxon>Ascomycota</taxon>
        <taxon>Saccharomycotina</taxon>
        <taxon>Saccharomycetes</taxon>
        <taxon>Ascoideaceae</taxon>
        <taxon>Ascoidea</taxon>
    </lineage>
</organism>
<keyword evidence="4 6" id="KW-0472">Membrane</keyword>
<dbReference type="InParanoid" id="A0A1D2VGU7"/>
<dbReference type="PANTHER" id="PTHR12308:SF73">
    <property type="entry name" value="ANOCTAMIN"/>
    <property type="match status" value="1"/>
</dbReference>
<feature type="transmembrane region" description="Helical" evidence="6">
    <location>
        <begin position="579"/>
        <end position="600"/>
    </location>
</feature>
<keyword evidence="3 6" id="KW-1133">Transmembrane helix</keyword>
<dbReference type="GO" id="GO:0005254">
    <property type="term" value="F:chloride channel activity"/>
    <property type="evidence" value="ECO:0007669"/>
    <property type="project" value="TreeGrafter"/>
</dbReference>
<dbReference type="GO" id="GO:0032541">
    <property type="term" value="C:cortical endoplasmic reticulum"/>
    <property type="evidence" value="ECO:0007669"/>
    <property type="project" value="TreeGrafter"/>
</dbReference>
<evidence type="ECO:0000256" key="5">
    <source>
        <dbReference type="SAM" id="MobiDB-lite"/>
    </source>
</evidence>
<dbReference type="InterPro" id="IPR049456">
    <property type="entry name" value="Anoctamin_N_fung"/>
</dbReference>
<dbReference type="STRING" id="1344418.A0A1D2VGU7"/>
<evidence type="ECO:0000256" key="4">
    <source>
        <dbReference type="ARBA" id="ARBA00023136"/>
    </source>
</evidence>
<evidence type="ECO:0000259" key="8">
    <source>
        <dbReference type="Pfam" id="PF20877"/>
    </source>
</evidence>
<gene>
    <name evidence="9" type="ORF">ASCRUDRAFT_149968</name>
</gene>
<dbReference type="Proteomes" id="UP000095038">
    <property type="component" value="Unassembled WGS sequence"/>
</dbReference>
<feature type="transmembrane region" description="Helical" evidence="6">
    <location>
        <begin position="453"/>
        <end position="471"/>
    </location>
</feature>
<dbReference type="AlphaFoldDB" id="A0A1D2VGU7"/>
<evidence type="ECO:0000256" key="1">
    <source>
        <dbReference type="ARBA" id="ARBA00004141"/>
    </source>
</evidence>
<feature type="compositionally biased region" description="Basic and acidic residues" evidence="5">
    <location>
        <begin position="761"/>
        <end position="776"/>
    </location>
</feature>
<feature type="transmembrane region" description="Helical" evidence="6">
    <location>
        <begin position="523"/>
        <end position="549"/>
    </location>
</feature>
<dbReference type="EMBL" id="KV454481">
    <property type="protein sequence ID" value="ODV60770.1"/>
    <property type="molecule type" value="Genomic_DNA"/>
</dbReference>
<dbReference type="Pfam" id="PF20877">
    <property type="entry name" value="Anoctamin_N"/>
    <property type="match status" value="1"/>
</dbReference>
<evidence type="ECO:0000256" key="3">
    <source>
        <dbReference type="ARBA" id="ARBA00022989"/>
    </source>
</evidence>
<protein>
    <recommendedName>
        <fullName evidence="11">DUF590-domain-containing protein</fullName>
    </recommendedName>
</protein>
<evidence type="ECO:0000313" key="9">
    <source>
        <dbReference type="EMBL" id="ODV60770.1"/>
    </source>
</evidence>
<dbReference type="GeneID" id="30962915"/>
<sequence length="796" mass="93385">MEDPSFSSISIEDLDPDFVISVKYPIDPASNTPTDQANSNLKTLVEKLTKYGFLIQIRPGYSNNSLLLFIKLRPSILKEKYLINYKINDWIYNINEHIISNDSNENSVNDNLESSSHLYDTLSNSERLRIIYNILIDDSFLALTPNFNKWDFITNIQPIHDRKFNKNLLKIWSFKRIFINDDDINLIKNQFGEKVALYFAFLNFYSFFLIFPSVFGLVTYFSKNYYLNSKFSSVYTFFNFVWGIVFIQAWRRKEKIYAISWKTKNSDKSALKNFKFIGEILVNDYVTGNQIPYYYPWKRFLKKLSFFPLALSSALILIIWQFFCFIVEIITNEVYDGPLKSVVSLIPTVMLSAFVPILTFIYNIFVTKMVEWENHRTQLSYQRSLNEKLFIISFLTSYMALFITSYVYLPFAYLINPYIENIHFFISTYISSKIPLKQNEPFVINPDRLHKQFFFAIVINQVLGFFLESVVPKIQSIVLNYLSKDKKINYNDKPSEKAYLDHVRKEVFQFDDYDVNTDYREMIVQYGFLIMFSQAWTVAPIICLLSNWFEFRGDAVKIFTQFKRSIPERIDSIYPWNQYLFLLTWLGSIVGPSITAMYGYSRIMFNYKNDSVELNILNVESKNLILDKLSDRGYLKSAVNIKSWKLLSIILISEHFFFISNFVIETILNKIKSKEESENTKREFKLRKGFALEKFPSVDLSHNIEKELDNVNEKSSGDGKISEIEEAWVKLNYKSIGEILDDARSISNRVVINEKVKKEGISKQKEEAKEAEETKEKLKKPLGFSSGVQSRIVDEL</sequence>
<feature type="transmembrane region" description="Helical" evidence="6">
    <location>
        <begin position="306"/>
        <end position="330"/>
    </location>
</feature>
<feature type="transmembrane region" description="Helical" evidence="6">
    <location>
        <begin position="195"/>
        <end position="221"/>
    </location>
</feature>
<dbReference type="PANTHER" id="PTHR12308">
    <property type="entry name" value="ANOCTAMIN"/>
    <property type="match status" value="1"/>
</dbReference>
<dbReference type="Pfam" id="PF04547">
    <property type="entry name" value="Anoctamin"/>
    <property type="match status" value="1"/>
</dbReference>
<feature type="region of interest" description="Disordered" evidence="5">
    <location>
        <begin position="761"/>
        <end position="782"/>
    </location>
</feature>
<evidence type="ECO:0000313" key="10">
    <source>
        <dbReference type="Proteomes" id="UP000095038"/>
    </source>
</evidence>
<evidence type="ECO:0000256" key="6">
    <source>
        <dbReference type="SAM" id="Phobius"/>
    </source>
</evidence>
<dbReference type="InterPro" id="IPR049452">
    <property type="entry name" value="Anoctamin_TM"/>
</dbReference>
<evidence type="ECO:0008006" key="11">
    <source>
        <dbReference type="Google" id="ProtNLM"/>
    </source>
</evidence>
<evidence type="ECO:0000256" key="2">
    <source>
        <dbReference type="ARBA" id="ARBA00022692"/>
    </source>
</evidence>